<keyword evidence="5 6" id="KW-0472">Membrane</keyword>
<dbReference type="InterPro" id="IPR030191">
    <property type="entry name" value="CodB"/>
</dbReference>
<dbReference type="InterPro" id="IPR012732">
    <property type="entry name" value="Thia_CytX"/>
</dbReference>
<sequence>MKDGKILRSQFLLWVGAAISIAEMVTGTLLAPLGLGKGILAIVLGHVIGCLLFLLPAGYIGAKKHQTAIQSTQATFGQRGVFVFSVLNALQLLGWTAVMIVNAAQAMNGVMQHIFNFKSVLIMSLIVAALIILWLLMDSQLLFRINNFVVVLLFLGSLLILFIILRTPAASGPVAVGTMSFGAAVELNVTMALSWLPLIGDYTRQTKRPLAMALTSSLGYLFGSSFMFLIGLLTVTQTRITDITTLLATSGLGLVALLIIVFSTVTTTFMDAYSAATNIGQIIHSKKTNLLAIGVTALGLIIALVVSLASYQNFLYFIGSVFTPLYAIVFTTYFITKKSLPKLFNSVLWLLGVWGYYQLQKLDMVLGTTLLLLVCMGVAVIICSKVYQLWASKQTIHN</sequence>
<dbReference type="Proteomes" id="UP001597104">
    <property type="component" value="Unassembled WGS sequence"/>
</dbReference>
<evidence type="ECO:0000256" key="1">
    <source>
        <dbReference type="ARBA" id="ARBA00004141"/>
    </source>
</evidence>
<protein>
    <submittedName>
        <fullName evidence="7">Hydroxymethylpyrimidine transporter CytX</fullName>
    </submittedName>
</protein>
<comment type="caution">
    <text evidence="7">The sequence shown here is derived from an EMBL/GenBank/DDBJ whole genome shotgun (WGS) entry which is preliminary data.</text>
</comment>
<dbReference type="Gene3D" id="1.10.4160.10">
    <property type="entry name" value="Hydantoin permease"/>
    <property type="match status" value="1"/>
</dbReference>
<name>A0ABW3EEM2_9LACO</name>
<dbReference type="InterPro" id="IPR001248">
    <property type="entry name" value="Pur-cyt_permease"/>
</dbReference>
<organism evidence="7 8">
    <name type="scientific">Loigolactobacillus binensis</name>
    <dbReference type="NCBI Taxonomy" id="2559922"/>
    <lineage>
        <taxon>Bacteria</taxon>
        <taxon>Bacillati</taxon>
        <taxon>Bacillota</taxon>
        <taxon>Bacilli</taxon>
        <taxon>Lactobacillales</taxon>
        <taxon>Lactobacillaceae</taxon>
        <taxon>Loigolactobacillus</taxon>
    </lineage>
</organism>
<dbReference type="PANTHER" id="PTHR30569">
    <property type="entry name" value="CYTOSINE TRANSPORTER CODB"/>
    <property type="match status" value="1"/>
</dbReference>
<reference evidence="8" key="1">
    <citation type="journal article" date="2019" name="Int. J. Syst. Evol. Microbiol.">
        <title>The Global Catalogue of Microorganisms (GCM) 10K type strain sequencing project: providing services to taxonomists for standard genome sequencing and annotation.</title>
        <authorList>
            <consortium name="The Broad Institute Genomics Platform"/>
            <consortium name="The Broad Institute Genome Sequencing Center for Infectious Disease"/>
            <person name="Wu L."/>
            <person name="Ma J."/>
        </authorList>
    </citation>
    <scope>NUCLEOTIDE SEQUENCE [LARGE SCALE GENOMIC DNA]</scope>
    <source>
        <strain evidence="8">CCM 8925</strain>
    </source>
</reference>
<evidence type="ECO:0000256" key="6">
    <source>
        <dbReference type="SAM" id="Phobius"/>
    </source>
</evidence>
<evidence type="ECO:0000256" key="2">
    <source>
        <dbReference type="ARBA" id="ARBA00008974"/>
    </source>
</evidence>
<keyword evidence="3 6" id="KW-0812">Transmembrane</keyword>
<comment type="subcellular location">
    <subcellularLocation>
        <location evidence="1">Membrane</location>
        <topology evidence="1">Multi-pass membrane protein</topology>
    </subcellularLocation>
</comment>
<dbReference type="EMBL" id="JBHTIO010000062">
    <property type="protein sequence ID" value="MFD0898728.1"/>
    <property type="molecule type" value="Genomic_DNA"/>
</dbReference>
<dbReference type="PANTHER" id="PTHR30569:SF0">
    <property type="entry name" value="CYTOSINE PERMEASE"/>
    <property type="match status" value="1"/>
</dbReference>
<evidence type="ECO:0000313" key="8">
    <source>
        <dbReference type="Proteomes" id="UP001597104"/>
    </source>
</evidence>
<evidence type="ECO:0000256" key="5">
    <source>
        <dbReference type="ARBA" id="ARBA00023136"/>
    </source>
</evidence>
<feature type="transmembrane region" description="Helical" evidence="6">
    <location>
        <begin position="290"/>
        <end position="308"/>
    </location>
</feature>
<evidence type="ECO:0000256" key="4">
    <source>
        <dbReference type="ARBA" id="ARBA00022989"/>
    </source>
</evidence>
<feature type="transmembrane region" description="Helical" evidence="6">
    <location>
        <begin position="365"/>
        <end position="387"/>
    </location>
</feature>
<evidence type="ECO:0000313" key="7">
    <source>
        <dbReference type="EMBL" id="MFD0898728.1"/>
    </source>
</evidence>
<accession>A0ABW3EEM2</accession>
<proteinExistence type="inferred from homology"/>
<feature type="transmembrane region" description="Helical" evidence="6">
    <location>
        <begin position="343"/>
        <end position="359"/>
    </location>
</feature>
<dbReference type="Pfam" id="PF02133">
    <property type="entry name" value="Transp_cyt_pur"/>
    <property type="match status" value="1"/>
</dbReference>
<feature type="transmembrane region" description="Helical" evidence="6">
    <location>
        <begin position="174"/>
        <end position="198"/>
    </location>
</feature>
<keyword evidence="4 6" id="KW-1133">Transmembrane helix</keyword>
<dbReference type="RefSeq" id="WP_137638726.1">
    <property type="nucleotide sequence ID" value="NZ_BJDN01000036.1"/>
</dbReference>
<feature type="transmembrane region" description="Helical" evidence="6">
    <location>
        <begin position="81"/>
        <end position="103"/>
    </location>
</feature>
<keyword evidence="8" id="KW-1185">Reference proteome</keyword>
<feature type="transmembrane region" description="Helical" evidence="6">
    <location>
        <begin position="115"/>
        <end position="136"/>
    </location>
</feature>
<comment type="similarity">
    <text evidence="2">Belongs to the purine-cytosine permease (2.A.39) family.</text>
</comment>
<evidence type="ECO:0000256" key="3">
    <source>
        <dbReference type="ARBA" id="ARBA00022692"/>
    </source>
</evidence>
<feature type="transmembrane region" description="Helical" evidence="6">
    <location>
        <begin position="246"/>
        <end position="269"/>
    </location>
</feature>
<feature type="transmembrane region" description="Helical" evidence="6">
    <location>
        <begin position="210"/>
        <end position="234"/>
    </location>
</feature>
<feature type="transmembrane region" description="Helical" evidence="6">
    <location>
        <begin position="148"/>
        <end position="168"/>
    </location>
</feature>
<gene>
    <name evidence="7" type="primary">cytX</name>
    <name evidence="7" type="ORF">ACFQZ7_13480</name>
</gene>
<feature type="transmembrane region" description="Helical" evidence="6">
    <location>
        <begin position="39"/>
        <end position="60"/>
    </location>
</feature>
<feature type="transmembrane region" description="Helical" evidence="6">
    <location>
        <begin position="314"/>
        <end position="336"/>
    </location>
</feature>
<dbReference type="NCBIfam" id="TIGR02358">
    <property type="entry name" value="thia_cytX"/>
    <property type="match status" value="1"/>
</dbReference>
<feature type="transmembrane region" description="Helical" evidence="6">
    <location>
        <begin position="12"/>
        <end position="33"/>
    </location>
</feature>